<gene>
    <name evidence="2" type="ORF">AVEN_51923_1</name>
</gene>
<reference evidence="2 3" key="1">
    <citation type="journal article" date="2019" name="Sci. Rep.">
        <title>Orb-weaving spider Araneus ventricosus genome elucidates the spidroin gene catalogue.</title>
        <authorList>
            <person name="Kono N."/>
            <person name="Nakamura H."/>
            <person name="Ohtoshi R."/>
            <person name="Moran D.A.P."/>
            <person name="Shinohara A."/>
            <person name="Yoshida Y."/>
            <person name="Fujiwara M."/>
            <person name="Mori M."/>
            <person name="Tomita M."/>
            <person name="Arakawa K."/>
        </authorList>
    </citation>
    <scope>NUCLEOTIDE SEQUENCE [LARGE SCALE GENOMIC DNA]</scope>
</reference>
<dbReference type="EMBL" id="BGPR01035608">
    <property type="protein sequence ID" value="GBO10536.1"/>
    <property type="molecule type" value="Genomic_DNA"/>
</dbReference>
<protein>
    <submittedName>
        <fullName evidence="2">Uncharacterized protein</fullName>
    </submittedName>
</protein>
<evidence type="ECO:0000313" key="2">
    <source>
        <dbReference type="EMBL" id="GBO10536.1"/>
    </source>
</evidence>
<feature type="region of interest" description="Disordered" evidence="1">
    <location>
        <begin position="49"/>
        <end position="70"/>
    </location>
</feature>
<evidence type="ECO:0000313" key="3">
    <source>
        <dbReference type="Proteomes" id="UP000499080"/>
    </source>
</evidence>
<proteinExistence type="predicted"/>
<accession>A0A4Y2UFZ6</accession>
<name>A0A4Y2UFZ6_ARAVE</name>
<dbReference type="AlphaFoldDB" id="A0A4Y2UFZ6"/>
<feature type="compositionally biased region" description="Polar residues" evidence="1">
    <location>
        <begin position="50"/>
        <end position="70"/>
    </location>
</feature>
<comment type="caution">
    <text evidence="2">The sequence shown here is derived from an EMBL/GenBank/DDBJ whole genome shotgun (WGS) entry which is preliminary data.</text>
</comment>
<dbReference type="Proteomes" id="UP000499080">
    <property type="component" value="Unassembled WGS sequence"/>
</dbReference>
<sequence>MNEDNDILNKLEKNGMGNTMPILESASNLDGISRGASPHRLIWFAFGRNDNPQRSTNSQQNFKYNANLNL</sequence>
<feature type="non-terminal residue" evidence="2">
    <location>
        <position position="70"/>
    </location>
</feature>
<organism evidence="2 3">
    <name type="scientific">Araneus ventricosus</name>
    <name type="common">Orbweaver spider</name>
    <name type="synonym">Epeira ventricosa</name>
    <dbReference type="NCBI Taxonomy" id="182803"/>
    <lineage>
        <taxon>Eukaryota</taxon>
        <taxon>Metazoa</taxon>
        <taxon>Ecdysozoa</taxon>
        <taxon>Arthropoda</taxon>
        <taxon>Chelicerata</taxon>
        <taxon>Arachnida</taxon>
        <taxon>Araneae</taxon>
        <taxon>Araneomorphae</taxon>
        <taxon>Entelegynae</taxon>
        <taxon>Araneoidea</taxon>
        <taxon>Araneidae</taxon>
        <taxon>Araneus</taxon>
    </lineage>
</organism>
<keyword evidence="3" id="KW-1185">Reference proteome</keyword>
<evidence type="ECO:0000256" key="1">
    <source>
        <dbReference type="SAM" id="MobiDB-lite"/>
    </source>
</evidence>